<reference evidence="1 2" key="1">
    <citation type="submission" date="2019-09" db="EMBL/GenBank/DDBJ databases">
        <title>Draft genome sequence of various Type strains from the CCUG.</title>
        <authorList>
            <person name="Pineiro-Iglesias B."/>
            <person name="Tunovic T."/>
            <person name="Unosson C."/>
            <person name="Inganas E."/>
            <person name="Ohlen M."/>
            <person name="Cardew S."/>
            <person name="Jensie-Markopoulos S."/>
            <person name="Salva-Serra F."/>
            <person name="Jaen-Luchoro D."/>
            <person name="Karlsson R."/>
            <person name="Svensson-Stadler L."/>
            <person name="Chun J."/>
            <person name="Moore E."/>
        </authorList>
    </citation>
    <scope>NUCLEOTIDE SEQUENCE [LARGE SCALE GENOMIC DNA]</scope>
    <source>
        <strain evidence="1 2">CCUG 56969T</strain>
    </source>
</reference>
<organism evidence="1 2">
    <name type="scientific">Vibrio gigantis</name>
    <dbReference type="NCBI Taxonomy" id="296199"/>
    <lineage>
        <taxon>Bacteria</taxon>
        <taxon>Pseudomonadati</taxon>
        <taxon>Pseudomonadota</taxon>
        <taxon>Gammaproteobacteria</taxon>
        <taxon>Vibrionales</taxon>
        <taxon>Vibrionaceae</taxon>
        <taxon>Vibrio</taxon>
    </lineage>
</organism>
<dbReference type="EMBL" id="VXJS01000007">
    <property type="protein sequence ID" value="KAA8675586.1"/>
    <property type="molecule type" value="Genomic_DNA"/>
</dbReference>
<comment type="caution">
    <text evidence="1">The sequence shown here is derived from an EMBL/GenBank/DDBJ whole genome shotgun (WGS) entry which is preliminary data.</text>
</comment>
<evidence type="ECO:0000313" key="1">
    <source>
        <dbReference type="EMBL" id="KAA8675586.1"/>
    </source>
</evidence>
<dbReference type="RefSeq" id="WP_086715003.1">
    <property type="nucleotide sequence ID" value="NZ_AP025494.1"/>
</dbReference>
<evidence type="ECO:0000313" key="2">
    <source>
        <dbReference type="Proteomes" id="UP000322521"/>
    </source>
</evidence>
<gene>
    <name evidence="1" type="ORF">F4W18_13245</name>
</gene>
<dbReference type="Proteomes" id="UP000322521">
    <property type="component" value="Unassembled WGS sequence"/>
</dbReference>
<proteinExistence type="predicted"/>
<accession>A0A5M9NWN0</accession>
<keyword evidence="2" id="KW-1185">Reference proteome</keyword>
<sequence>MDINNQKIVANDLLKARSTADPSIVLECADGKVRIYSFPISDQDSKEKMTMALRVLMGKLNVLKYTFVLEAWMSTNPDIRPSMSPARQEYMVFLINNRVDETCTFWPIQRNEDGSGFVTETHDVNQNGQSGLMCDLFDTEPYEKLSFTKKRAVDKLVIRLLNMRAEATPTMH</sequence>
<dbReference type="AlphaFoldDB" id="A0A5M9NWN0"/>
<protein>
    <submittedName>
        <fullName evidence="1">Uncharacterized protein</fullName>
    </submittedName>
</protein>
<name>A0A5M9NWN0_9VIBR</name>